<proteinExistence type="predicted"/>
<evidence type="ECO:0000313" key="2">
    <source>
        <dbReference type="EMBL" id="KAK3245731.1"/>
    </source>
</evidence>
<name>A0AAE0BZN1_9CHLO</name>
<organism evidence="2 3">
    <name type="scientific">Cymbomonas tetramitiformis</name>
    <dbReference type="NCBI Taxonomy" id="36881"/>
    <lineage>
        <taxon>Eukaryota</taxon>
        <taxon>Viridiplantae</taxon>
        <taxon>Chlorophyta</taxon>
        <taxon>Pyramimonadophyceae</taxon>
        <taxon>Pyramimonadales</taxon>
        <taxon>Pyramimonadaceae</taxon>
        <taxon>Cymbomonas</taxon>
    </lineage>
</organism>
<feature type="region of interest" description="Disordered" evidence="1">
    <location>
        <begin position="163"/>
        <end position="185"/>
    </location>
</feature>
<sequence length="257" mass="28823">MEGENHTSFPAPLESSGRQSVSHKTSRLAFPPPSTRSWAHHDGKGRMIGGIGDSKLPPGYKMQPLRGKGKITRLGETFPLKEELLIEMESLLGPSRYELLRDTLDIKPGEHVAKTAARERKKMYNEGFQKLPRVFRAQQEDVESKPIMRKRVLRDRELRDCAPSAGKLPYMTSPEPQAQRIPGRSFDQDLKRTLRNPPNVESLDGWFNKYGKPTSTAALQYSAMPGFLSNSLKHGQHHSGLPQRSIDVVTSVSNVTL</sequence>
<dbReference type="Proteomes" id="UP001190700">
    <property type="component" value="Unassembled WGS sequence"/>
</dbReference>
<protein>
    <submittedName>
        <fullName evidence="2">Uncharacterized protein</fullName>
    </submittedName>
</protein>
<dbReference type="EMBL" id="LGRX02030353">
    <property type="protein sequence ID" value="KAK3245731.1"/>
    <property type="molecule type" value="Genomic_DNA"/>
</dbReference>
<evidence type="ECO:0000256" key="1">
    <source>
        <dbReference type="SAM" id="MobiDB-lite"/>
    </source>
</evidence>
<evidence type="ECO:0000313" key="3">
    <source>
        <dbReference type="Proteomes" id="UP001190700"/>
    </source>
</evidence>
<gene>
    <name evidence="2" type="ORF">CYMTET_44717</name>
</gene>
<feature type="region of interest" description="Disordered" evidence="1">
    <location>
        <begin position="1"/>
        <end position="59"/>
    </location>
</feature>
<dbReference type="AlphaFoldDB" id="A0AAE0BZN1"/>
<comment type="caution">
    <text evidence="2">The sequence shown here is derived from an EMBL/GenBank/DDBJ whole genome shotgun (WGS) entry which is preliminary data.</text>
</comment>
<reference evidence="2 3" key="1">
    <citation type="journal article" date="2015" name="Genome Biol. Evol.">
        <title>Comparative Genomics of a Bacterivorous Green Alga Reveals Evolutionary Causalities and Consequences of Phago-Mixotrophic Mode of Nutrition.</title>
        <authorList>
            <person name="Burns J.A."/>
            <person name="Paasch A."/>
            <person name="Narechania A."/>
            <person name="Kim E."/>
        </authorList>
    </citation>
    <scope>NUCLEOTIDE SEQUENCE [LARGE SCALE GENOMIC DNA]</scope>
    <source>
        <strain evidence="2 3">PLY_AMNH</strain>
    </source>
</reference>
<accession>A0AAE0BZN1</accession>
<keyword evidence="3" id="KW-1185">Reference proteome</keyword>